<sequence length="149" mass="17136">MERGKRSGRQGRFRQRLAELHYVAFRIVAVAGAEIGTIPFPVRTLHATAHLLRGQPRMTERAHRKEELDRHILAQYRRRADLDSVAMRRGDGVDHEQEISALDDHLLGMGVFGNHRQHLRIERGEAGYIFGEQDCACFGLGRHLCFQKR</sequence>
<evidence type="ECO:0000313" key="3">
    <source>
        <dbReference type="Proteomes" id="UP000000329"/>
    </source>
</evidence>
<dbReference type="STRING" id="757424.Hsero_0285"/>
<reference evidence="2 3" key="1">
    <citation type="submission" date="2010-04" db="EMBL/GenBank/DDBJ databases">
        <title>The genome of Herbaspirillum seropedicae SmR1, an endophytic, nitrogen-fixing, plant-growth promoting beta-Proteobacteria.</title>
        <authorList>
            <person name="Pedrosa F.O."/>
            <person name="Monteiro R.A."/>
            <person name="Wassem R."/>
            <person name="Cruz L.M."/>
            <person name="Ayub R.A."/>
            <person name="Colauto N.B."/>
            <person name="Fernandez M.A."/>
            <person name="Fungaro M.H.P."/>
            <person name="Grisard E.C."/>
            <person name="Hungria M."/>
            <person name="Madeira H.M.F."/>
            <person name="Nodari R.O."/>
            <person name="Osaku C.A."/>
            <person name="Petzl-Erler M.L."/>
            <person name="Terenzi H."/>
            <person name="Vieira L.G.E."/>
            <person name="Almeida M.I.M."/>
            <person name="Alves L.R."/>
            <person name="Arantes O.M.N."/>
            <person name="Balsanelli E."/>
            <person name="Barcellos F.G."/>
            <person name="Baura V.A."/>
            <person name="Binde D.R."/>
            <person name="Campo R.J."/>
            <person name="Chubatsu L.S."/>
            <person name="Chueire L.M.O."/>
            <person name="Ciferri R.R."/>
            <person name="Correa L.C."/>
            <person name="da Conceicao Silva J.L."/>
            <person name="Dabul A.N.G."/>
            <person name="Dambros B.P."/>
            <person name="Faoro H."/>
            <person name="Favetti A."/>
            <person name="Friedermann G."/>
            <person name="Furlaneto M.C."/>
            <person name="Gasques L.S."/>
            <person name="Gimenes C.C.T."/>
            <person name="Gioppo N.M.R."/>
            <person name="Glienke-Blanco C."/>
            <person name="Godoy L.P."/>
            <person name="Guerra M.P."/>
            <person name="Karp S."/>
            <person name="Kava-Cordeiro V."/>
            <person name="Margarido V.P."/>
            <person name="Mathioni S.M."/>
            <person name="Menck-Soares M.A."/>
            <person name="Murace N.K."/>
            <person name="Nicolas M.F."/>
            <person name="Oliveira C.E.C."/>
            <person name="Pagnan N.A.B."/>
            <person name="Pamphile J.A."/>
            <person name="Patussi E.V."/>
            <person name="Pereira L.F.P."/>
            <person name="Pereira-Ferrari L."/>
            <person name="Pinto F.G.S."/>
            <person name="Precoma C."/>
            <person name="Prioli A.J."/>
            <person name="Prioli S.M.A.P."/>
            <person name="Raittz R.T."/>
            <person name="Ramos H.J.O."/>
            <person name="Ribeiro E.M.S.F."/>
            <person name="Rigo L.U."/>
            <person name="Rocha C.L.M.S.C."/>
            <person name="Rocha S.N."/>
            <person name="Santos K."/>
            <person name="Satori D."/>
            <person name="Silva A.G."/>
            <person name="Simao R.C.G."/>
            <person name="Soares M.A.M."/>
            <person name="Souza E.M."/>
            <person name="Steffens M.B.R."/>
            <person name="Steindel M."/>
            <person name="Tadra-Sfeir M.Z."/>
            <person name="Takahashi E.K."/>
            <person name="Torres R.A."/>
            <person name="Valle J.S."/>
            <person name="Vernal J.I."/>
            <person name="Vilas-Boas L.A."/>
            <person name="Watanabe M.A.E."/>
            <person name="Weiss V.A."/>
            <person name="Yates M.A."/>
            <person name="Souza E.M."/>
        </authorList>
    </citation>
    <scope>NUCLEOTIDE SEQUENCE [LARGE SCALE GENOMIC DNA]</scope>
    <source>
        <strain evidence="2 3">SmR1</strain>
    </source>
</reference>
<accession>D8IW13</accession>
<dbReference type="AlphaFoldDB" id="D8IW13"/>
<protein>
    <submittedName>
        <fullName evidence="2">Uncharacterized protein</fullName>
    </submittedName>
</protein>
<dbReference type="HOGENOM" id="CLU_1747139_0_0_4"/>
<dbReference type="KEGG" id="hse:Hsero_0285"/>
<gene>
    <name evidence="2" type="ordered locus">Hsero_0285</name>
</gene>
<keyword evidence="3" id="KW-1185">Reference proteome</keyword>
<evidence type="ECO:0000256" key="1">
    <source>
        <dbReference type="SAM" id="Phobius"/>
    </source>
</evidence>
<name>D8IW13_HERSS</name>
<feature type="transmembrane region" description="Helical" evidence="1">
    <location>
        <begin position="20"/>
        <end position="42"/>
    </location>
</feature>
<organism evidence="2 3">
    <name type="scientific">Herbaspirillum seropedicae (strain SmR1)</name>
    <dbReference type="NCBI Taxonomy" id="757424"/>
    <lineage>
        <taxon>Bacteria</taxon>
        <taxon>Pseudomonadati</taxon>
        <taxon>Pseudomonadota</taxon>
        <taxon>Betaproteobacteria</taxon>
        <taxon>Burkholderiales</taxon>
        <taxon>Oxalobacteraceae</taxon>
        <taxon>Herbaspirillum</taxon>
    </lineage>
</organism>
<evidence type="ECO:0000313" key="2">
    <source>
        <dbReference type="EMBL" id="ADJ61811.1"/>
    </source>
</evidence>
<dbReference type="EMBL" id="CP002039">
    <property type="protein sequence ID" value="ADJ61811.1"/>
    <property type="molecule type" value="Genomic_DNA"/>
</dbReference>
<keyword evidence="1" id="KW-0812">Transmembrane</keyword>
<keyword evidence="1" id="KW-0472">Membrane</keyword>
<dbReference type="Proteomes" id="UP000000329">
    <property type="component" value="Chromosome"/>
</dbReference>
<keyword evidence="1" id="KW-1133">Transmembrane helix</keyword>
<proteinExistence type="predicted"/>